<keyword evidence="3 4" id="KW-0315">Glutamine amidotransferase</keyword>
<feature type="domain" description="CobB/CobQ-like glutamine amidotransferase" evidence="6">
    <location>
        <begin position="312"/>
        <end position="527"/>
    </location>
</feature>
<dbReference type="GO" id="GO:0003824">
    <property type="term" value="F:catalytic activity"/>
    <property type="evidence" value="ECO:0007669"/>
    <property type="project" value="InterPro"/>
</dbReference>
<dbReference type="SUPFAM" id="SSF52317">
    <property type="entry name" value="Class I glutamine amidotransferase-like"/>
    <property type="match status" value="1"/>
</dbReference>
<dbReference type="Gene3D" id="3.40.50.300">
    <property type="entry name" value="P-loop containing nucleotide triphosphate hydrolases"/>
    <property type="match status" value="1"/>
</dbReference>
<dbReference type="Proteomes" id="UP000198508">
    <property type="component" value="Unassembled WGS sequence"/>
</dbReference>
<dbReference type="PANTHER" id="PTHR21343">
    <property type="entry name" value="DETHIOBIOTIN SYNTHETASE"/>
    <property type="match status" value="1"/>
</dbReference>
<comment type="similarity">
    <text evidence="4">Belongs to the CobB/CobQ family. CobQ subfamily.</text>
</comment>
<dbReference type="PROSITE" id="PS51274">
    <property type="entry name" value="GATASE_COBBQ"/>
    <property type="match status" value="1"/>
</dbReference>
<dbReference type="STRING" id="460384.SAMN05216313_102327"/>
<reference evidence="8" key="1">
    <citation type="submission" date="2016-10" db="EMBL/GenBank/DDBJ databases">
        <authorList>
            <person name="Varghese N."/>
            <person name="Submissions S."/>
        </authorList>
    </citation>
    <scope>NUCLEOTIDE SEQUENCE [LARGE SCALE GENOMIC DNA]</scope>
    <source>
        <strain evidence="8">NLAE-zl-G277</strain>
    </source>
</reference>
<dbReference type="InterPro" id="IPR027417">
    <property type="entry name" value="P-loop_NTPase"/>
</dbReference>
<gene>
    <name evidence="4" type="primary">cobQ</name>
    <name evidence="7" type="ORF">SAMN05216313_102327</name>
</gene>
<evidence type="ECO:0000259" key="6">
    <source>
        <dbReference type="Pfam" id="PF07685"/>
    </source>
</evidence>
<dbReference type="InterPro" id="IPR029062">
    <property type="entry name" value="Class_I_gatase-like"/>
</dbReference>
<evidence type="ECO:0000313" key="7">
    <source>
        <dbReference type="EMBL" id="SET15111.1"/>
    </source>
</evidence>
<name>A0A1I0C7D3_9FIRM</name>
<dbReference type="NCBIfam" id="NF001989">
    <property type="entry name" value="PRK00784.1"/>
    <property type="match status" value="1"/>
</dbReference>
<evidence type="ECO:0000256" key="2">
    <source>
        <dbReference type="ARBA" id="ARBA00022573"/>
    </source>
</evidence>
<keyword evidence="2 4" id="KW-0169">Cobalamin biosynthesis</keyword>
<dbReference type="CDD" id="cd05389">
    <property type="entry name" value="CobQ_N"/>
    <property type="match status" value="1"/>
</dbReference>
<dbReference type="CDD" id="cd01750">
    <property type="entry name" value="GATase1_CobQ"/>
    <property type="match status" value="1"/>
</dbReference>
<dbReference type="InterPro" id="IPR011698">
    <property type="entry name" value="GATase_3"/>
</dbReference>
<dbReference type="InterPro" id="IPR047045">
    <property type="entry name" value="CobQ_N"/>
</dbReference>
<dbReference type="InterPro" id="IPR002586">
    <property type="entry name" value="CobQ/CobB/MinD/ParA_Nub-bd_dom"/>
</dbReference>
<keyword evidence="8" id="KW-1185">Reference proteome</keyword>
<comment type="pathway">
    <text evidence="1 4">Cofactor biosynthesis; adenosylcobalamin biosynthesis.</text>
</comment>
<dbReference type="AlphaFoldDB" id="A0A1I0C7D3"/>
<dbReference type="UniPathway" id="UPA00148"/>
<evidence type="ECO:0000313" key="8">
    <source>
        <dbReference type="Proteomes" id="UP000198508"/>
    </source>
</evidence>
<dbReference type="SUPFAM" id="SSF52540">
    <property type="entry name" value="P-loop containing nucleoside triphosphate hydrolases"/>
    <property type="match status" value="1"/>
</dbReference>
<protein>
    <recommendedName>
        <fullName evidence="4">Cobyric acid synthase</fullName>
    </recommendedName>
</protein>
<sequence length="593" mass="63433">MAKAIMVQGTMSNVGKSLIAAGLCRIFREDGYRVVPFKSQNMALNSFITGDGLEMGRAQVVQAEAAGIRPTVDMNPILLKPTTDVGSQVIVRGVPLGNMKARDYFAYKKELVPVVMESYRRLAEEYDIIVIEGAGSPAEINLNHEDIVNMGMAAMADAPVLLVGDIDRGGVFAQLYGTVSLLKEEERARVKGLVINKFRGDKTILDPGVSMLEELCNIPVAGVVPYMQVELEDEDSLSGALEGRAGNAAEVLLDGRAGNTEEALTDGGRTAAMDAQDGKAGNTAEVRRDGGTAAMDAQDGKPENTAAAPLVDIAVIRFPRIANFTDFNALSSIPCVRVRYVARPSELGAPDLVVLPGTKNTISDLLWLRSSGLEAAVLKLASRRVPIWGICGGFQMLGEEVIDEAGAEGASVHRAAGLGLLPLTTWFEAEKVRTQVTGSLGELDGPLSALSGKCLTGYEIHMGRTAISGGRGPEDTGRLVDYRAEPEICRPMAYLLETQSDSKQVKTDGWNRGNVYGSYVHGIFDDSGIARSLTEALLAKKGLCADLAGTADFDYAAFKEMQFTALAKGLRESLDMDRIYEIMGIEGGNSREN</sequence>
<dbReference type="InterPro" id="IPR004459">
    <property type="entry name" value="CobQ_synth"/>
</dbReference>
<feature type="domain" description="CobQ/CobB/MinD/ParA nucleotide binding" evidence="5">
    <location>
        <begin position="5"/>
        <end position="228"/>
    </location>
</feature>
<evidence type="ECO:0000259" key="5">
    <source>
        <dbReference type="Pfam" id="PF01656"/>
    </source>
</evidence>
<proteinExistence type="inferred from homology"/>
<dbReference type="InterPro" id="IPR033949">
    <property type="entry name" value="CobQ_GATase1"/>
</dbReference>
<comment type="function">
    <text evidence="4">Catalyzes amidations at positions B, D, E, and G on adenosylcobyrinic A,C-diamide. NH(2) groups are provided by glutamine, and one molecule of ATP is hydrogenolyzed for each amidation.</text>
</comment>
<feature type="active site" evidence="4">
    <location>
        <position position="521"/>
    </location>
</feature>
<dbReference type="GO" id="GO:0015420">
    <property type="term" value="F:ABC-type vitamin B12 transporter activity"/>
    <property type="evidence" value="ECO:0007669"/>
    <property type="project" value="UniProtKB-UniRule"/>
</dbReference>
<dbReference type="PANTHER" id="PTHR21343:SF1">
    <property type="entry name" value="COBYRIC ACID SYNTHASE"/>
    <property type="match status" value="1"/>
</dbReference>
<feature type="active site" description="Nucleophile" evidence="4">
    <location>
        <position position="391"/>
    </location>
</feature>
<dbReference type="Gene3D" id="3.40.50.880">
    <property type="match status" value="1"/>
</dbReference>
<accession>A0A1I0C7D3</accession>
<dbReference type="HAMAP" id="MF_00028">
    <property type="entry name" value="CobQ"/>
    <property type="match status" value="1"/>
</dbReference>
<dbReference type="RefSeq" id="WP_242956244.1">
    <property type="nucleotide sequence ID" value="NZ_DAINWJ010000004.1"/>
</dbReference>
<dbReference type="Pfam" id="PF07685">
    <property type="entry name" value="GATase_3"/>
    <property type="match status" value="1"/>
</dbReference>
<dbReference type="GO" id="GO:0009236">
    <property type="term" value="P:cobalamin biosynthetic process"/>
    <property type="evidence" value="ECO:0007669"/>
    <property type="project" value="UniProtKB-UniRule"/>
</dbReference>
<evidence type="ECO:0000256" key="3">
    <source>
        <dbReference type="ARBA" id="ARBA00022962"/>
    </source>
</evidence>
<evidence type="ECO:0000256" key="1">
    <source>
        <dbReference type="ARBA" id="ARBA00004953"/>
    </source>
</evidence>
<evidence type="ECO:0000256" key="4">
    <source>
        <dbReference type="HAMAP-Rule" id="MF_00028"/>
    </source>
</evidence>
<dbReference type="Pfam" id="PF01656">
    <property type="entry name" value="CbiA"/>
    <property type="match status" value="1"/>
</dbReference>
<dbReference type="EMBL" id="FOIM01000002">
    <property type="protein sequence ID" value="SET15111.1"/>
    <property type="molecule type" value="Genomic_DNA"/>
</dbReference>
<dbReference type="NCBIfam" id="TIGR00313">
    <property type="entry name" value="cobQ"/>
    <property type="match status" value="1"/>
</dbReference>
<organism evidence="7 8">
    <name type="scientific">Enterocloster lavalensis</name>
    <dbReference type="NCBI Taxonomy" id="460384"/>
    <lineage>
        <taxon>Bacteria</taxon>
        <taxon>Bacillati</taxon>
        <taxon>Bacillota</taxon>
        <taxon>Clostridia</taxon>
        <taxon>Lachnospirales</taxon>
        <taxon>Lachnospiraceae</taxon>
        <taxon>Enterocloster</taxon>
    </lineage>
</organism>